<dbReference type="InterPro" id="IPR029056">
    <property type="entry name" value="Ribokinase-like"/>
</dbReference>
<evidence type="ECO:0000256" key="14">
    <source>
        <dbReference type="ARBA" id="ARBA00025153"/>
    </source>
</evidence>
<feature type="binding site" evidence="17">
    <location>
        <position position="366"/>
    </location>
    <ligand>
        <name>(6S)-NADPHX</name>
        <dbReference type="ChEBI" id="CHEBI:64076"/>
    </ligand>
</feature>
<feature type="binding site" evidence="18">
    <location>
        <position position="160"/>
    </location>
    <ligand>
        <name>(6S)-NADPHX</name>
        <dbReference type="ChEBI" id="CHEBI:64076"/>
    </ligand>
</feature>
<dbReference type="EC" id="4.2.1.136" evidence="19"/>
<evidence type="ECO:0000256" key="2">
    <source>
        <dbReference type="ARBA" id="ARBA00000909"/>
    </source>
</evidence>
<feature type="binding site" evidence="17">
    <location>
        <position position="258"/>
    </location>
    <ligand>
        <name>(6S)-NADPHX</name>
        <dbReference type="ChEBI" id="CHEBI:64076"/>
    </ligand>
</feature>
<evidence type="ECO:0000256" key="17">
    <source>
        <dbReference type="HAMAP-Rule" id="MF_01965"/>
    </source>
</evidence>
<evidence type="ECO:0000256" key="18">
    <source>
        <dbReference type="HAMAP-Rule" id="MF_01966"/>
    </source>
</evidence>
<dbReference type="Gene3D" id="3.40.50.10260">
    <property type="entry name" value="YjeF N-terminal domain"/>
    <property type="match status" value="1"/>
</dbReference>
<dbReference type="CDD" id="cd01171">
    <property type="entry name" value="YXKO-related"/>
    <property type="match status" value="1"/>
</dbReference>
<organism evidence="22 23">
    <name type="scientific">Rhodanobacter thiooxydans</name>
    <dbReference type="NCBI Taxonomy" id="416169"/>
    <lineage>
        <taxon>Bacteria</taxon>
        <taxon>Pseudomonadati</taxon>
        <taxon>Pseudomonadota</taxon>
        <taxon>Gammaproteobacteria</taxon>
        <taxon>Lysobacterales</taxon>
        <taxon>Rhodanobacteraceae</taxon>
        <taxon>Rhodanobacter</taxon>
    </lineage>
</organism>
<feature type="binding site" evidence="17">
    <location>
        <position position="433"/>
    </location>
    <ligand>
        <name>(6S)-NADPHX</name>
        <dbReference type="ChEBI" id="CHEBI:64076"/>
    </ligand>
</feature>
<dbReference type="PIRSF" id="PIRSF017184">
    <property type="entry name" value="Nnr"/>
    <property type="match status" value="1"/>
</dbReference>
<comment type="caution">
    <text evidence="18">Lacks conserved residue(s) required for the propagation of feature annotation.</text>
</comment>
<comment type="function">
    <text evidence="14 19">Bifunctional enzyme that catalyzes the epimerization of the S- and R-forms of NAD(P)HX and the dehydration of the S-form of NAD(P)HX at the expense of ADP, which is converted to AMP. This allows the repair of both epimers of NAD(P)HX, a damaged form of NAD(P)H that is a result of enzymatic or heat-dependent hydration.</text>
</comment>
<evidence type="ECO:0000256" key="13">
    <source>
        <dbReference type="ARBA" id="ARBA00023268"/>
    </source>
</evidence>
<dbReference type="GO" id="GO:0005524">
    <property type="term" value="F:ATP binding"/>
    <property type="evidence" value="ECO:0007669"/>
    <property type="project" value="UniProtKB-UniRule"/>
</dbReference>
<feature type="binding site" evidence="18">
    <location>
        <begin position="64"/>
        <end position="68"/>
    </location>
    <ligand>
        <name>(6S)-NADPHX</name>
        <dbReference type="ChEBI" id="CHEBI:64076"/>
    </ligand>
</feature>
<dbReference type="GO" id="GO:0046496">
    <property type="term" value="P:nicotinamide nucleotide metabolic process"/>
    <property type="evidence" value="ECO:0007669"/>
    <property type="project" value="UniProtKB-UniRule"/>
</dbReference>
<evidence type="ECO:0000256" key="8">
    <source>
        <dbReference type="ARBA" id="ARBA00022857"/>
    </source>
</evidence>
<name>A0A154QCM7_9GAMM</name>
<evidence type="ECO:0000259" key="21">
    <source>
        <dbReference type="PROSITE" id="PS51385"/>
    </source>
</evidence>
<keyword evidence="11 18" id="KW-0413">Isomerase</keyword>
<protein>
    <recommendedName>
        <fullName evidence="19">Bifunctional NAD(P)H-hydrate repair enzyme</fullName>
    </recommendedName>
    <alternativeName>
        <fullName evidence="19">Nicotinamide nucleotide repair protein</fullName>
    </alternativeName>
    <domain>
        <recommendedName>
            <fullName evidence="19">ADP-dependent (S)-NAD(P)H-hydrate dehydratase</fullName>
            <ecNumber evidence="19">4.2.1.136</ecNumber>
        </recommendedName>
        <alternativeName>
            <fullName evidence="19">ADP-dependent NAD(P)HX dehydratase</fullName>
        </alternativeName>
    </domain>
    <domain>
        <recommendedName>
            <fullName evidence="19">NAD(P)H-hydrate epimerase</fullName>
            <ecNumber evidence="19">5.1.99.6</ecNumber>
        </recommendedName>
    </domain>
</protein>
<dbReference type="RefSeq" id="WP_039954420.1">
    <property type="nucleotide sequence ID" value="NZ_LVJS01000142.1"/>
</dbReference>
<feature type="domain" description="YjeF C-terminal" evidence="20">
    <location>
        <begin position="223"/>
        <end position="491"/>
    </location>
</feature>
<dbReference type="GO" id="GO:0110051">
    <property type="term" value="P:metabolite repair"/>
    <property type="evidence" value="ECO:0007669"/>
    <property type="project" value="TreeGrafter"/>
</dbReference>
<evidence type="ECO:0000256" key="7">
    <source>
        <dbReference type="ARBA" id="ARBA00022840"/>
    </source>
</evidence>
<feature type="binding site" evidence="17">
    <location>
        <begin position="403"/>
        <end position="407"/>
    </location>
    <ligand>
        <name>AMP</name>
        <dbReference type="ChEBI" id="CHEBI:456215"/>
    </ligand>
</feature>
<comment type="catalytic activity">
    <reaction evidence="1 18 19">
        <text>(6R)-NADHX = (6S)-NADHX</text>
        <dbReference type="Rhea" id="RHEA:32215"/>
        <dbReference type="ChEBI" id="CHEBI:64074"/>
        <dbReference type="ChEBI" id="CHEBI:64075"/>
        <dbReference type="EC" id="5.1.99.6"/>
    </reaction>
</comment>
<dbReference type="NCBIfam" id="TIGR00197">
    <property type="entry name" value="yjeF_nterm"/>
    <property type="match status" value="1"/>
</dbReference>
<keyword evidence="10 17" id="KW-0520">NAD</keyword>
<feature type="binding site" evidence="18">
    <location>
        <position position="65"/>
    </location>
    <ligand>
        <name>K(+)</name>
        <dbReference type="ChEBI" id="CHEBI:29103"/>
    </ligand>
</feature>
<dbReference type="SUPFAM" id="SSF64153">
    <property type="entry name" value="YjeF N-terminal domain-like"/>
    <property type="match status" value="1"/>
</dbReference>
<evidence type="ECO:0000313" key="22">
    <source>
        <dbReference type="EMBL" id="KZC21955.1"/>
    </source>
</evidence>
<evidence type="ECO:0000256" key="12">
    <source>
        <dbReference type="ARBA" id="ARBA00023239"/>
    </source>
</evidence>
<gene>
    <name evidence="17" type="primary">nnrD</name>
    <name evidence="18" type="synonym">nnrE</name>
    <name evidence="22" type="ORF">RHOFW104T7_03100</name>
</gene>
<dbReference type="Pfam" id="PF03853">
    <property type="entry name" value="YjeF_N"/>
    <property type="match status" value="1"/>
</dbReference>
<dbReference type="PANTHER" id="PTHR12592:SF0">
    <property type="entry name" value="ATP-DEPENDENT (S)-NAD(P)H-HYDRATE DEHYDRATASE"/>
    <property type="match status" value="1"/>
</dbReference>
<comment type="similarity">
    <text evidence="4 19">In the C-terminal section; belongs to the NnrD/CARKD family.</text>
</comment>
<keyword evidence="5 18" id="KW-0479">Metal-binding</keyword>
<dbReference type="eggNOG" id="COG0063">
    <property type="taxonomic scope" value="Bacteria"/>
</dbReference>
<evidence type="ECO:0000259" key="20">
    <source>
        <dbReference type="PROSITE" id="PS51383"/>
    </source>
</evidence>
<keyword evidence="7 17" id="KW-0067">ATP-binding</keyword>
<evidence type="ECO:0000256" key="11">
    <source>
        <dbReference type="ARBA" id="ARBA00023235"/>
    </source>
</evidence>
<comment type="subunit">
    <text evidence="17">Homotetramer.</text>
</comment>
<dbReference type="InterPro" id="IPR004443">
    <property type="entry name" value="YjeF_N_dom"/>
</dbReference>
<comment type="catalytic activity">
    <reaction evidence="15 17 19">
        <text>(6S)-NADHX + ADP = AMP + phosphate + NADH + H(+)</text>
        <dbReference type="Rhea" id="RHEA:32223"/>
        <dbReference type="ChEBI" id="CHEBI:15378"/>
        <dbReference type="ChEBI" id="CHEBI:43474"/>
        <dbReference type="ChEBI" id="CHEBI:57945"/>
        <dbReference type="ChEBI" id="CHEBI:64074"/>
        <dbReference type="ChEBI" id="CHEBI:456215"/>
        <dbReference type="ChEBI" id="CHEBI:456216"/>
        <dbReference type="EC" id="4.2.1.136"/>
    </reaction>
</comment>
<dbReference type="InterPro" id="IPR030677">
    <property type="entry name" value="Nnr"/>
</dbReference>
<comment type="cofactor">
    <cofactor evidence="17">
        <name>Mg(2+)</name>
        <dbReference type="ChEBI" id="CHEBI:18420"/>
    </cofactor>
</comment>
<dbReference type="HAMAP" id="MF_01966">
    <property type="entry name" value="NADHX_epimerase"/>
    <property type="match status" value="1"/>
</dbReference>
<comment type="cofactor">
    <cofactor evidence="18 19">
        <name>K(+)</name>
        <dbReference type="ChEBI" id="CHEBI:29103"/>
    </cofactor>
    <text evidence="18 19">Binds 1 potassium ion per subunit.</text>
</comment>
<evidence type="ECO:0000313" key="23">
    <source>
        <dbReference type="Proteomes" id="UP000076131"/>
    </source>
</evidence>
<comment type="caution">
    <text evidence="22">The sequence shown here is derived from an EMBL/GenBank/DDBJ whole genome shotgun (WGS) entry which is preliminary data.</text>
</comment>
<dbReference type="PROSITE" id="PS51383">
    <property type="entry name" value="YJEF_C_3"/>
    <property type="match status" value="1"/>
</dbReference>
<dbReference type="GO" id="GO:0052855">
    <property type="term" value="F:ADP-dependent NAD(P)H-hydrate dehydratase activity"/>
    <property type="evidence" value="ECO:0007669"/>
    <property type="project" value="UniProtKB-UniRule"/>
</dbReference>
<keyword evidence="6 17" id="KW-0547">Nucleotide-binding</keyword>
<feature type="binding site" evidence="17">
    <location>
        <position position="319"/>
    </location>
    <ligand>
        <name>(6S)-NADPHX</name>
        <dbReference type="ChEBI" id="CHEBI:64076"/>
    </ligand>
</feature>
<evidence type="ECO:0000256" key="3">
    <source>
        <dbReference type="ARBA" id="ARBA00006001"/>
    </source>
</evidence>
<dbReference type="STRING" id="416169.RHOFW104T7_03100"/>
<feature type="domain" description="YjeF N-terminal" evidence="21">
    <location>
        <begin position="16"/>
        <end position="217"/>
    </location>
</feature>
<evidence type="ECO:0000256" key="19">
    <source>
        <dbReference type="PIRNR" id="PIRNR017184"/>
    </source>
</evidence>
<comment type="catalytic activity">
    <reaction evidence="16 17 19">
        <text>(6S)-NADPHX + ADP = AMP + phosphate + NADPH + H(+)</text>
        <dbReference type="Rhea" id="RHEA:32235"/>
        <dbReference type="ChEBI" id="CHEBI:15378"/>
        <dbReference type="ChEBI" id="CHEBI:43474"/>
        <dbReference type="ChEBI" id="CHEBI:57783"/>
        <dbReference type="ChEBI" id="CHEBI:64076"/>
        <dbReference type="ChEBI" id="CHEBI:456215"/>
        <dbReference type="ChEBI" id="CHEBI:456216"/>
        <dbReference type="EC" id="4.2.1.136"/>
    </reaction>
</comment>
<dbReference type="InterPro" id="IPR000631">
    <property type="entry name" value="CARKD"/>
</dbReference>
<keyword evidence="13" id="KW-0511">Multifunctional enzyme</keyword>
<keyword evidence="23" id="KW-1185">Reference proteome</keyword>
<dbReference type="PROSITE" id="PS51385">
    <property type="entry name" value="YJEF_N"/>
    <property type="match status" value="1"/>
</dbReference>
<dbReference type="EC" id="5.1.99.6" evidence="19"/>
<dbReference type="NCBIfam" id="TIGR00196">
    <property type="entry name" value="yjeF_cterm"/>
    <property type="match status" value="1"/>
</dbReference>
<evidence type="ECO:0000256" key="4">
    <source>
        <dbReference type="ARBA" id="ARBA00009524"/>
    </source>
</evidence>
<evidence type="ECO:0000256" key="1">
    <source>
        <dbReference type="ARBA" id="ARBA00000013"/>
    </source>
</evidence>
<keyword evidence="8 17" id="KW-0521">NADP</keyword>
<sequence length="499" mass="51180">MPVHPYSRNLHTVEQLRVMERAALPALGISGPELMRRAASAALNSLRRHWPQLQHICIHCGPGNNGGDGFLLGVLASEAGLQVELVALTAASHGDAAAARAAWEAGGGRVRLWEAHDELPDAGLHVDALYGIGLNRTPEPTAARLIEAINDSGHPVLALDVPSGLDADTGNCPGAAIRADVTVTFIAGKRGLHTGRAADQVGALELATLGVPDSVCADALPDAQLLVAEALPPRARYANKGNYGHVLVIGGEHGMAGAVRLAGESALRGGAGLVSVATRAGHVSALNAARPELMAHGVDGPQALEPLLERASVLALGPGLGQTAWGHALWLTALDAGKPLVLDADGLNLLAREPRRFGAPTVLTPHPGEAARLLGVATASVEQDRFAAARELARRHDAVVVLKGAGSLIAGPDGRLDVCPWGNPGMASGGMGDLLTGIVAALLAQGCSAWQAACLGTGLHARAGDRAAQQGERGLLASDLLAHLRALGNGMTGYEREHD</sequence>
<keyword evidence="9 18" id="KW-0630">Potassium</keyword>
<feature type="binding site" evidence="18">
    <location>
        <position position="127"/>
    </location>
    <ligand>
        <name>K(+)</name>
        <dbReference type="ChEBI" id="CHEBI:29103"/>
    </ligand>
</feature>
<dbReference type="GO" id="GO:0046872">
    <property type="term" value="F:metal ion binding"/>
    <property type="evidence" value="ECO:0007669"/>
    <property type="project" value="UniProtKB-UniRule"/>
</dbReference>
<dbReference type="Gene3D" id="3.40.1190.20">
    <property type="match status" value="1"/>
</dbReference>
<comment type="similarity">
    <text evidence="17">Belongs to the NnrD/CARKD family.</text>
</comment>
<feature type="binding site" evidence="18">
    <location>
        <position position="163"/>
    </location>
    <ligand>
        <name>K(+)</name>
        <dbReference type="ChEBI" id="CHEBI:29103"/>
    </ligand>
</feature>
<keyword evidence="12 17" id="KW-0456">Lyase</keyword>
<dbReference type="Pfam" id="PF01256">
    <property type="entry name" value="Carb_kinase"/>
    <property type="match status" value="1"/>
</dbReference>
<dbReference type="HAMAP" id="MF_01965">
    <property type="entry name" value="NADHX_dehydratase"/>
    <property type="match status" value="1"/>
</dbReference>
<evidence type="ECO:0000256" key="5">
    <source>
        <dbReference type="ARBA" id="ARBA00022723"/>
    </source>
</evidence>
<dbReference type="PANTHER" id="PTHR12592">
    <property type="entry name" value="ATP-DEPENDENT (S)-NAD(P)H-HYDRATE DEHYDRATASE FAMILY MEMBER"/>
    <property type="match status" value="1"/>
</dbReference>
<comment type="similarity">
    <text evidence="18">Belongs to the NnrE/AIBP family.</text>
</comment>
<dbReference type="EMBL" id="LVJS01000142">
    <property type="protein sequence ID" value="KZC21955.1"/>
    <property type="molecule type" value="Genomic_DNA"/>
</dbReference>
<evidence type="ECO:0000256" key="9">
    <source>
        <dbReference type="ARBA" id="ARBA00022958"/>
    </source>
</evidence>
<evidence type="ECO:0000256" key="15">
    <source>
        <dbReference type="ARBA" id="ARBA00048238"/>
    </source>
</evidence>
<feature type="binding site" evidence="17">
    <location>
        <position position="432"/>
    </location>
    <ligand>
        <name>AMP</name>
        <dbReference type="ChEBI" id="CHEBI:456215"/>
    </ligand>
</feature>
<dbReference type="Proteomes" id="UP000076131">
    <property type="component" value="Unassembled WGS sequence"/>
</dbReference>
<dbReference type="InterPro" id="IPR036652">
    <property type="entry name" value="YjeF_N_dom_sf"/>
</dbReference>
<feature type="binding site" evidence="18">
    <location>
        <begin position="131"/>
        <end position="137"/>
    </location>
    <ligand>
        <name>(6S)-NADPHX</name>
        <dbReference type="ChEBI" id="CHEBI:64076"/>
    </ligand>
</feature>
<dbReference type="AlphaFoldDB" id="A0A154QCM7"/>
<reference evidence="22 23" key="1">
    <citation type="journal article" date="2016" name="MBio">
        <title>Lateral Gene Transfer in a Heavy Metal-Contaminated-Groundwater Microbial Community.</title>
        <authorList>
            <person name="Hemme C.L."/>
            <person name="Green S.J."/>
            <person name="Rishishwar L."/>
            <person name="Prakash O."/>
            <person name="Pettenato A."/>
            <person name="Chakraborty R."/>
            <person name="Deutschbauer A.M."/>
            <person name="Van Nostrand J.D."/>
            <person name="Wu L."/>
            <person name="He Z."/>
            <person name="Jordan I.K."/>
            <person name="Hazen T.C."/>
            <person name="Arkin A.P."/>
            <person name="Kostka J.E."/>
            <person name="Zhou J."/>
        </authorList>
    </citation>
    <scope>NUCLEOTIDE SEQUENCE [LARGE SCALE GENOMIC DNA]</scope>
    <source>
        <strain evidence="22 23">FW104-T7</strain>
    </source>
</reference>
<evidence type="ECO:0000256" key="16">
    <source>
        <dbReference type="ARBA" id="ARBA00049209"/>
    </source>
</evidence>
<comment type="function">
    <text evidence="18">Catalyzes the epimerization of the S- and R-forms of NAD(P)HX, a damaged form of NAD(P)H that is a result of enzymatic or heat-dependent hydration. This is a prerequisite for the S-specific NAD(P)H-hydrate dehydratase to allow the repair of both epimers of NAD(P)HX.</text>
</comment>
<proteinExistence type="inferred from homology"/>
<dbReference type="eggNOG" id="COG0062">
    <property type="taxonomic scope" value="Bacteria"/>
</dbReference>
<accession>A0A154QCM7</accession>
<comment type="similarity">
    <text evidence="3 19">In the N-terminal section; belongs to the NnrE/AIBP family.</text>
</comment>
<comment type="catalytic activity">
    <reaction evidence="2 18 19">
        <text>(6R)-NADPHX = (6S)-NADPHX</text>
        <dbReference type="Rhea" id="RHEA:32227"/>
        <dbReference type="ChEBI" id="CHEBI:64076"/>
        <dbReference type="ChEBI" id="CHEBI:64077"/>
        <dbReference type="EC" id="5.1.99.6"/>
    </reaction>
</comment>
<evidence type="ECO:0000256" key="6">
    <source>
        <dbReference type="ARBA" id="ARBA00022741"/>
    </source>
</evidence>
<evidence type="ECO:0000256" key="10">
    <source>
        <dbReference type="ARBA" id="ARBA00023027"/>
    </source>
</evidence>
<dbReference type="GO" id="GO:0052856">
    <property type="term" value="F:NAD(P)HX epimerase activity"/>
    <property type="evidence" value="ECO:0007669"/>
    <property type="project" value="UniProtKB-UniRule"/>
</dbReference>
<comment type="function">
    <text evidence="17">Catalyzes the dehydration of the S-form of NAD(P)HX at the expense of ADP, which is converted to AMP. Together with NAD(P)HX epimerase, which catalyzes the epimerization of the S- and R-forms, the enzyme allows the repair of both epimers of NAD(P)HX, a damaged form of NAD(P)H that is a result of enzymatic or heat-dependent hydration.</text>
</comment>
<dbReference type="SUPFAM" id="SSF53613">
    <property type="entry name" value="Ribokinase-like"/>
    <property type="match status" value="1"/>
</dbReference>